<dbReference type="Pfam" id="PF01424">
    <property type="entry name" value="R3H"/>
    <property type="match status" value="1"/>
</dbReference>
<name>A0A9C7Q1J9_9RHOD</name>
<keyword evidence="5" id="KW-1185">Reference proteome</keyword>
<accession>A0A9C7Q1J9</accession>
<reference evidence="4" key="1">
    <citation type="journal article" date="2022" name="Proc. Natl. Acad. Sci. U.S.A.">
        <title>Life cycle and functional genomics of the unicellular red alga Galdieria for elucidating algal and plant evolution and industrial use.</title>
        <authorList>
            <person name="Hirooka S."/>
            <person name="Itabashi T."/>
            <person name="Ichinose T.M."/>
            <person name="Onuma R."/>
            <person name="Fujiwara T."/>
            <person name="Yamashita S."/>
            <person name="Jong L.W."/>
            <person name="Tomita R."/>
            <person name="Iwane A.H."/>
            <person name="Miyagishima S.Y."/>
        </authorList>
    </citation>
    <scope>NUCLEOTIDE SEQUENCE</scope>
    <source>
        <strain evidence="4">NBRC 102759</strain>
    </source>
</reference>
<organism evidence="4 5">
    <name type="scientific">Galdieria partita</name>
    <dbReference type="NCBI Taxonomy" id="83374"/>
    <lineage>
        <taxon>Eukaryota</taxon>
        <taxon>Rhodophyta</taxon>
        <taxon>Bangiophyceae</taxon>
        <taxon>Galdieriales</taxon>
        <taxon>Galdieriaceae</taxon>
        <taxon>Galdieria</taxon>
    </lineage>
</organism>
<dbReference type="PROSITE" id="PS51061">
    <property type="entry name" value="R3H"/>
    <property type="match status" value="1"/>
</dbReference>
<comment type="caution">
    <text evidence="4">The sequence shown here is derived from an EMBL/GenBank/DDBJ whole genome shotgun (WGS) entry which is preliminary data.</text>
</comment>
<evidence type="ECO:0000256" key="1">
    <source>
        <dbReference type="SAM" id="MobiDB-lite"/>
    </source>
</evidence>
<feature type="region of interest" description="Disordered" evidence="1">
    <location>
        <begin position="195"/>
        <end position="247"/>
    </location>
</feature>
<gene>
    <name evidence="4" type="ORF">GpartN1_g5273.t1</name>
</gene>
<dbReference type="Pfam" id="PF01585">
    <property type="entry name" value="G-patch"/>
    <property type="match status" value="1"/>
</dbReference>
<dbReference type="InterPro" id="IPR036867">
    <property type="entry name" value="R3H_dom_sf"/>
</dbReference>
<evidence type="ECO:0000259" key="2">
    <source>
        <dbReference type="PROSITE" id="PS50174"/>
    </source>
</evidence>
<protein>
    <recommendedName>
        <fullName evidence="6">G-patch domain-containing protein</fullName>
    </recommendedName>
</protein>
<evidence type="ECO:0000259" key="3">
    <source>
        <dbReference type="PROSITE" id="PS51061"/>
    </source>
</evidence>
<dbReference type="SUPFAM" id="SSF82708">
    <property type="entry name" value="R3H domain"/>
    <property type="match status" value="1"/>
</dbReference>
<feature type="region of interest" description="Disordered" evidence="1">
    <location>
        <begin position="108"/>
        <end position="128"/>
    </location>
</feature>
<dbReference type="SMART" id="SM00393">
    <property type="entry name" value="R3H"/>
    <property type="match status" value="1"/>
</dbReference>
<feature type="region of interest" description="Disordered" evidence="1">
    <location>
        <begin position="271"/>
        <end position="290"/>
    </location>
</feature>
<feature type="compositionally biased region" description="Polar residues" evidence="1">
    <location>
        <begin position="219"/>
        <end position="237"/>
    </location>
</feature>
<dbReference type="PROSITE" id="PS50174">
    <property type="entry name" value="G_PATCH"/>
    <property type="match status" value="1"/>
</dbReference>
<dbReference type="EMBL" id="BQMJ01000044">
    <property type="protein sequence ID" value="GJQ13482.1"/>
    <property type="molecule type" value="Genomic_DNA"/>
</dbReference>
<feature type="region of interest" description="Disordered" evidence="1">
    <location>
        <begin position="429"/>
        <end position="466"/>
    </location>
</feature>
<feature type="compositionally biased region" description="Basic residues" evidence="1">
    <location>
        <begin position="272"/>
        <end position="288"/>
    </location>
</feature>
<evidence type="ECO:0000313" key="5">
    <source>
        <dbReference type="Proteomes" id="UP001061958"/>
    </source>
</evidence>
<dbReference type="InterPro" id="IPR001374">
    <property type="entry name" value="R3H_dom"/>
</dbReference>
<dbReference type="OrthoDB" id="21470at2759"/>
<evidence type="ECO:0008006" key="6">
    <source>
        <dbReference type="Google" id="ProtNLM"/>
    </source>
</evidence>
<dbReference type="Proteomes" id="UP001061958">
    <property type="component" value="Unassembled WGS sequence"/>
</dbReference>
<feature type="compositionally biased region" description="Basic and acidic residues" evidence="1">
    <location>
        <begin position="197"/>
        <end position="211"/>
    </location>
</feature>
<feature type="compositionally biased region" description="Basic residues" evidence="1">
    <location>
        <begin position="7"/>
        <end position="22"/>
    </location>
</feature>
<feature type="compositionally biased region" description="Basic and acidic residues" evidence="1">
    <location>
        <begin position="23"/>
        <end position="32"/>
    </location>
</feature>
<dbReference type="CDD" id="cd02325">
    <property type="entry name" value="R3H"/>
    <property type="match status" value="1"/>
</dbReference>
<dbReference type="SMART" id="SM00443">
    <property type="entry name" value="G_patch"/>
    <property type="match status" value="1"/>
</dbReference>
<dbReference type="Gene3D" id="3.30.1370.50">
    <property type="entry name" value="R3H-like domain"/>
    <property type="match status" value="1"/>
</dbReference>
<reference evidence="4" key="2">
    <citation type="submission" date="2022-01" db="EMBL/GenBank/DDBJ databases">
        <authorList>
            <person name="Hirooka S."/>
            <person name="Miyagishima S.Y."/>
        </authorList>
    </citation>
    <scope>NUCLEOTIDE SEQUENCE</scope>
    <source>
        <strain evidence="4">NBRC 102759</strain>
    </source>
</reference>
<sequence>MSEKKRSGGKHRYSHKRSKSRNQNRDVVKESPCDKKEMFQASFKDYSSRDVVDDDTFKDLEAVAYNLENLELCGKGLSNVTYIDSYKEEWKDMNQTSESSVEAFLGTASHTSSRDNSLEDESEDSSSQVLNQFDVQIDYESSDSMDSLSSHKIQQMTEEEALDYIWYLKQRIQRIEQVLLARSKSFSKNFLPNTVIEKNEGDGDEEAFGRDSKRKGQFLQPSKRSTNKSSMGLNKPSQEILPSHSKKKRMSQLYSNWIEDEFNYAMSLTASKKSRRRKRSNARQKGKRGSVLQTFRQIRTFLEADFSKTYTFPALSRFVRFAVHRYAEACGIQSRSHGREGKRAVTVIRRSRWKIPNEEVEESILEDIGLGSDKKQNKKNGSQRNDSKKAMAAATTYSARGRKELQKSLAATITEDNIGHRILQTMGWSKGQSLGHPDREEAGLKHPLPVVIRPPRAGLGSHEEET</sequence>
<proteinExistence type="predicted"/>
<dbReference type="InterPro" id="IPR000467">
    <property type="entry name" value="G_patch_dom"/>
</dbReference>
<feature type="domain" description="G-patch" evidence="2">
    <location>
        <begin position="415"/>
        <end position="464"/>
    </location>
</feature>
<dbReference type="GO" id="GO:0003676">
    <property type="term" value="F:nucleic acid binding"/>
    <property type="evidence" value="ECO:0007669"/>
    <property type="project" value="UniProtKB-UniRule"/>
</dbReference>
<dbReference type="AlphaFoldDB" id="A0A9C7Q1J9"/>
<feature type="region of interest" description="Disordered" evidence="1">
    <location>
        <begin position="371"/>
        <end position="392"/>
    </location>
</feature>
<dbReference type="PANTHER" id="PTHR14195">
    <property type="entry name" value="G PATCH DOMAIN CONTAINING PROTEIN 2"/>
    <property type="match status" value="1"/>
</dbReference>
<evidence type="ECO:0000313" key="4">
    <source>
        <dbReference type="EMBL" id="GJQ13482.1"/>
    </source>
</evidence>
<feature type="region of interest" description="Disordered" evidence="1">
    <location>
        <begin position="1"/>
        <end position="32"/>
    </location>
</feature>
<feature type="domain" description="R3H" evidence="3">
    <location>
        <begin position="288"/>
        <end position="351"/>
    </location>
</feature>
<dbReference type="InterPro" id="IPR051189">
    <property type="entry name" value="Splicing_assoc_domain"/>
</dbReference>